<protein>
    <submittedName>
        <fullName evidence="1">Uncharacterized protein</fullName>
    </submittedName>
</protein>
<reference evidence="2" key="1">
    <citation type="submission" date="2016-10" db="EMBL/GenBank/DDBJ databases">
        <authorList>
            <person name="Varghese N."/>
            <person name="Submissions S."/>
        </authorList>
    </citation>
    <scope>NUCLEOTIDE SEQUENCE [LARGE SCALE GENOMIC DNA]</scope>
    <source>
        <strain evidence="2">IBRC-M 10655</strain>
    </source>
</reference>
<accession>A0A1H0UDZ8</accession>
<gene>
    <name evidence="1" type="ORF">SAMN05192558_111124</name>
</gene>
<dbReference type="AlphaFoldDB" id="A0A1H0UDZ8"/>
<dbReference type="STRING" id="504798.SAMN05421871_101457"/>
<keyword evidence="2" id="KW-1185">Reference proteome</keyword>
<dbReference type="EMBL" id="FNJB01000011">
    <property type="protein sequence ID" value="SDP64522.1"/>
    <property type="molecule type" value="Genomic_DNA"/>
</dbReference>
<evidence type="ECO:0000313" key="1">
    <source>
        <dbReference type="EMBL" id="SDP64522.1"/>
    </source>
</evidence>
<evidence type="ECO:0000313" key="2">
    <source>
        <dbReference type="Proteomes" id="UP000199651"/>
    </source>
</evidence>
<dbReference type="Proteomes" id="UP000199651">
    <property type="component" value="Unassembled WGS sequence"/>
</dbReference>
<organism evidence="1 2">
    <name type="scientific">Actinokineospora alba</name>
    <dbReference type="NCBI Taxonomy" id="504798"/>
    <lineage>
        <taxon>Bacteria</taxon>
        <taxon>Bacillati</taxon>
        <taxon>Actinomycetota</taxon>
        <taxon>Actinomycetes</taxon>
        <taxon>Pseudonocardiales</taxon>
        <taxon>Pseudonocardiaceae</taxon>
        <taxon>Actinokineospora</taxon>
    </lineage>
</organism>
<proteinExistence type="predicted"/>
<dbReference type="RefSeq" id="WP_091574580.1">
    <property type="nucleotide sequence ID" value="NZ_SNXU01000001.1"/>
</dbReference>
<name>A0A1H0UDZ8_9PSEU</name>
<sequence>MGASNQIDTVVAAIQQAGAEIGQELTGVALSLKGDIDASVARLAELRQRLDSAAQTVMRGGY</sequence>